<feature type="binding site" description="axial binding residue" evidence="13">
    <location>
        <position position="464"/>
    </location>
    <ligand>
        <name>heme</name>
        <dbReference type="ChEBI" id="CHEBI:30413"/>
    </ligand>
    <ligandPart>
        <name>Fe</name>
        <dbReference type="ChEBI" id="CHEBI:18248"/>
    </ligandPart>
</feature>
<keyword evidence="6 13" id="KW-0479">Metal-binding</keyword>
<dbReference type="PROSITE" id="PS00086">
    <property type="entry name" value="CYTOCHROME_P450"/>
    <property type="match status" value="1"/>
</dbReference>
<dbReference type="GO" id="GO:0016705">
    <property type="term" value="F:oxidoreductase activity, acting on paired donors, with incorporation or reduction of molecular oxygen"/>
    <property type="evidence" value="ECO:0007669"/>
    <property type="project" value="InterPro"/>
</dbReference>
<dbReference type="InterPro" id="IPR036396">
    <property type="entry name" value="Cyt_P450_sf"/>
</dbReference>
<dbReference type="Pfam" id="PF00067">
    <property type="entry name" value="p450"/>
    <property type="match status" value="1"/>
</dbReference>
<dbReference type="InterPro" id="IPR050476">
    <property type="entry name" value="Insect_CytP450_Detox"/>
</dbReference>
<evidence type="ECO:0000256" key="6">
    <source>
        <dbReference type="ARBA" id="ARBA00022723"/>
    </source>
</evidence>
<evidence type="ECO:0000256" key="11">
    <source>
        <dbReference type="ARBA" id="ARBA00023033"/>
    </source>
</evidence>
<dbReference type="InterPro" id="IPR001128">
    <property type="entry name" value="Cyt_P450"/>
</dbReference>
<evidence type="ECO:0000256" key="1">
    <source>
        <dbReference type="ARBA" id="ARBA00001971"/>
    </source>
</evidence>
<keyword evidence="9 14" id="KW-0560">Oxidoreductase</keyword>
<evidence type="ECO:0000256" key="14">
    <source>
        <dbReference type="RuleBase" id="RU000461"/>
    </source>
</evidence>
<dbReference type="EMBL" id="GBRD01000603">
    <property type="protein sequence ID" value="JAG65218.1"/>
    <property type="molecule type" value="Transcribed_RNA"/>
</dbReference>
<evidence type="ECO:0000256" key="4">
    <source>
        <dbReference type="ARBA" id="ARBA00010617"/>
    </source>
</evidence>
<sequence length="521" mass="59790">MTFIELAILAAAAFGTYCFYKFIKLANFFKDKGIPYIKPIWPLGSDVRGLLMRDHPTESLTKIYYNLEPHKIGGYYVTVNPTIMVRDPEWVQKIYTTDFSHFVDRGIPTDPKNNPLEGHLFLLEGAKWRYMRAKLSPIFTSGKLKWMYGEMRKCVDAFITHLEKTVPFGEDIDMKEDASGFTIEVISSCAFGIESNSIGNPNSEFRVFSKKIFTPSKMLVFKTVLRMLSPALFTLLKMKSLQPGIEEFVMNIVKQSFDHRLTTGYTRNDFIQLLLQLREQGTVEVEEHEKDEEDHQETLLNNQLSHSIGKEVVELDDGLLGAQLFVFLIAGFETTSTTIYHLTYLLSQNEECQDKAREEINRILAKHGDFSYDMLRELTYLSNCIDETLRLFPPVPFMMRTCTKEYTFPDGTTIPKKTNIVIPVYSIQHDPKYFPEPEKFKPERFEHGIIKGSYSPFGEGPRVCIGKRFALVEIKLAMARLLTTFRFSPATAKKDEISFLPHSFLLSVKGGLPMKIAKLVQ</sequence>
<keyword evidence="7" id="KW-0256">Endoplasmic reticulum</keyword>
<dbReference type="EMBL" id="GBHO01013496">
    <property type="protein sequence ID" value="JAG30108.1"/>
    <property type="molecule type" value="Transcribed_RNA"/>
</dbReference>
<keyword evidence="8" id="KW-0492">Microsome</keyword>
<accession>A0A0A9YG98</accession>
<proteinExistence type="inferred from homology"/>
<dbReference type="PRINTS" id="PR00463">
    <property type="entry name" value="EP450I"/>
</dbReference>
<reference evidence="16" key="1">
    <citation type="journal article" date="2014" name="PLoS ONE">
        <title>Transcriptome-Based Identification of ABC Transporters in the Western Tarnished Plant Bug Lygus hesperus.</title>
        <authorList>
            <person name="Hull J.J."/>
            <person name="Chaney K."/>
            <person name="Geib S.M."/>
            <person name="Fabrick J.A."/>
            <person name="Brent C.S."/>
            <person name="Walsh D."/>
            <person name="Lavine L.C."/>
        </authorList>
    </citation>
    <scope>NUCLEOTIDE SEQUENCE</scope>
</reference>
<dbReference type="InterPro" id="IPR017972">
    <property type="entry name" value="Cyt_P450_CS"/>
</dbReference>
<dbReference type="GO" id="GO:0020037">
    <property type="term" value="F:heme binding"/>
    <property type="evidence" value="ECO:0007669"/>
    <property type="project" value="InterPro"/>
</dbReference>
<keyword evidence="11 14" id="KW-0503">Monooxygenase</keyword>
<dbReference type="EMBL" id="GBHO01013499">
    <property type="protein sequence ID" value="JAG30105.1"/>
    <property type="molecule type" value="Transcribed_RNA"/>
</dbReference>
<evidence type="ECO:0000256" key="7">
    <source>
        <dbReference type="ARBA" id="ARBA00022824"/>
    </source>
</evidence>
<dbReference type="SUPFAM" id="SSF48264">
    <property type="entry name" value="Cytochrome P450"/>
    <property type="match status" value="1"/>
</dbReference>
<evidence type="ECO:0000256" key="12">
    <source>
        <dbReference type="ARBA" id="ARBA00023136"/>
    </source>
</evidence>
<evidence type="ECO:0000313" key="17">
    <source>
        <dbReference type="EMBL" id="JAG53784.1"/>
    </source>
</evidence>
<keyword evidence="5 13" id="KW-0349">Heme</keyword>
<reference evidence="17" key="3">
    <citation type="submission" date="2014-09" db="EMBL/GenBank/DDBJ databases">
        <authorList>
            <person name="Magalhaes I.L.F."/>
            <person name="Oliveira U."/>
            <person name="Santos F.R."/>
            <person name="Vidigal T.H.D.A."/>
            <person name="Brescovit A.D."/>
            <person name="Santos A.J."/>
        </authorList>
    </citation>
    <scope>NUCLEOTIDE SEQUENCE</scope>
</reference>
<organism evidence="16">
    <name type="scientific">Lygus hesperus</name>
    <name type="common">Western plant bug</name>
    <dbReference type="NCBI Taxonomy" id="30085"/>
    <lineage>
        <taxon>Eukaryota</taxon>
        <taxon>Metazoa</taxon>
        <taxon>Ecdysozoa</taxon>
        <taxon>Arthropoda</taxon>
        <taxon>Hexapoda</taxon>
        <taxon>Insecta</taxon>
        <taxon>Pterygota</taxon>
        <taxon>Neoptera</taxon>
        <taxon>Paraneoptera</taxon>
        <taxon>Hemiptera</taxon>
        <taxon>Heteroptera</taxon>
        <taxon>Panheteroptera</taxon>
        <taxon>Cimicomorpha</taxon>
        <taxon>Miridae</taxon>
        <taxon>Mirini</taxon>
        <taxon>Lygus</taxon>
    </lineage>
</organism>
<evidence type="ECO:0000256" key="2">
    <source>
        <dbReference type="ARBA" id="ARBA00004174"/>
    </source>
</evidence>
<keyword evidence="12" id="KW-0472">Membrane</keyword>
<dbReference type="EMBL" id="GBRD01012040">
    <property type="protein sequence ID" value="JAG53784.1"/>
    <property type="molecule type" value="Transcribed_RNA"/>
</dbReference>
<dbReference type="GO" id="GO:0005789">
    <property type="term" value="C:endoplasmic reticulum membrane"/>
    <property type="evidence" value="ECO:0007669"/>
    <property type="project" value="UniProtKB-SubCell"/>
</dbReference>
<evidence type="ECO:0000313" key="18">
    <source>
        <dbReference type="EMBL" id="JAQ09238.1"/>
    </source>
</evidence>
<dbReference type="Gene3D" id="1.10.630.10">
    <property type="entry name" value="Cytochrome P450"/>
    <property type="match status" value="1"/>
</dbReference>
<dbReference type="PRINTS" id="PR00385">
    <property type="entry name" value="P450"/>
</dbReference>
<dbReference type="PANTHER" id="PTHR24292">
    <property type="entry name" value="CYTOCHROME P450"/>
    <property type="match status" value="1"/>
</dbReference>
<reference evidence="18" key="4">
    <citation type="journal article" date="2016" name="Gigascience">
        <title>De novo construction of an expanded transcriptome assembly for the western tarnished plant bug, Lygus hesperus.</title>
        <authorList>
            <person name="Tassone E.E."/>
            <person name="Geib S.M."/>
            <person name="Hall B."/>
            <person name="Fabrick J.A."/>
            <person name="Brent C.S."/>
            <person name="Hull J.J."/>
        </authorList>
    </citation>
    <scope>NUCLEOTIDE SEQUENCE</scope>
</reference>
<keyword evidence="10 13" id="KW-0408">Iron</keyword>
<comment type="similarity">
    <text evidence="4 14">Belongs to the cytochrome P450 family.</text>
</comment>
<dbReference type="AlphaFoldDB" id="A0A0A9YG98"/>
<evidence type="ECO:0000256" key="13">
    <source>
        <dbReference type="PIRSR" id="PIRSR602401-1"/>
    </source>
</evidence>
<dbReference type="PANTHER" id="PTHR24292:SF93">
    <property type="entry name" value="CYTOCHROME P450 310A1-RELATED"/>
    <property type="match status" value="1"/>
</dbReference>
<evidence type="ECO:0000256" key="9">
    <source>
        <dbReference type="ARBA" id="ARBA00023002"/>
    </source>
</evidence>
<name>A0A0A9YG98_LYGHE</name>
<dbReference type="InterPro" id="IPR002401">
    <property type="entry name" value="Cyt_P450_E_grp-I"/>
</dbReference>
<evidence type="ECO:0000313" key="15">
    <source>
        <dbReference type="EMBL" id="JAG30105.1"/>
    </source>
</evidence>
<dbReference type="EMBL" id="GDHC01009391">
    <property type="protein sequence ID" value="JAQ09238.1"/>
    <property type="molecule type" value="Transcribed_RNA"/>
</dbReference>
<evidence type="ECO:0000256" key="5">
    <source>
        <dbReference type="ARBA" id="ARBA00022617"/>
    </source>
</evidence>
<dbReference type="FunFam" id="1.10.630.10:FF:000042">
    <property type="entry name" value="Cytochrome P450"/>
    <property type="match status" value="1"/>
</dbReference>
<dbReference type="GO" id="GO:0004497">
    <property type="term" value="F:monooxygenase activity"/>
    <property type="evidence" value="ECO:0007669"/>
    <property type="project" value="UniProtKB-KW"/>
</dbReference>
<evidence type="ECO:0000256" key="3">
    <source>
        <dbReference type="ARBA" id="ARBA00004406"/>
    </source>
</evidence>
<dbReference type="EMBL" id="GBRD01000602">
    <property type="protein sequence ID" value="JAG65219.1"/>
    <property type="molecule type" value="Transcribed_RNA"/>
</dbReference>
<comment type="subcellular location">
    <subcellularLocation>
        <location evidence="3">Endoplasmic reticulum membrane</location>
        <topology evidence="3">Peripheral membrane protein</topology>
    </subcellularLocation>
    <subcellularLocation>
        <location evidence="2">Microsome membrane</location>
        <topology evidence="2">Peripheral membrane protein</topology>
    </subcellularLocation>
</comment>
<reference evidence="16" key="2">
    <citation type="submission" date="2014-07" db="EMBL/GenBank/DDBJ databases">
        <authorList>
            <person name="Hull J."/>
        </authorList>
    </citation>
    <scope>NUCLEOTIDE SEQUENCE</scope>
</reference>
<evidence type="ECO:0000313" key="16">
    <source>
        <dbReference type="EMBL" id="JAG30108.1"/>
    </source>
</evidence>
<evidence type="ECO:0000256" key="10">
    <source>
        <dbReference type="ARBA" id="ARBA00023004"/>
    </source>
</evidence>
<evidence type="ECO:0000256" key="8">
    <source>
        <dbReference type="ARBA" id="ARBA00022848"/>
    </source>
</evidence>
<gene>
    <name evidence="16" type="primary">Cyp6a14_20</name>
    <name evidence="15" type="synonym">Cyp6a14_19</name>
    <name evidence="18" type="synonym">Cyp6a14_5</name>
    <name evidence="16" type="ORF">CM83_71544</name>
    <name evidence="15" type="ORF">CM83_71548</name>
    <name evidence="18" type="ORF">g.34010</name>
</gene>
<dbReference type="GO" id="GO:0005506">
    <property type="term" value="F:iron ion binding"/>
    <property type="evidence" value="ECO:0007669"/>
    <property type="project" value="InterPro"/>
</dbReference>
<comment type="cofactor">
    <cofactor evidence="1 13">
        <name>heme</name>
        <dbReference type="ChEBI" id="CHEBI:30413"/>
    </cofactor>
</comment>
<protein>
    <submittedName>
        <fullName evidence="16">Putative cytochrome P450 6a14</fullName>
    </submittedName>
</protein>
<dbReference type="EMBL" id="GBRD01000604">
    <property type="protein sequence ID" value="JAG65217.1"/>
    <property type="molecule type" value="Transcribed_RNA"/>
</dbReference>
<dbReference type="CDD" id="cd11056">
    <property type="entry name" value="CYP6-like"/>
    <property type="match status" value="1"/>
</dbReference>